<feature type="compositionally biased region" description="Basic and acidic residues" evidence="1">
    <location>
        <begin position="423"/>
        <end position="433"/>
    </location>
</feature>
<feature type="region of interest" description="Disordered" evidence="1">
    <location>
        <begin position="718"/>
        <end position="756"/>
    </location>
</feature>
<feature type="region of interest" description="Disordered" evidence="1">
    <location>
        <begin position="775"/>
        <end position="1408"/>
    </location>
</feature>
<feature type="compositionally biased region" description="Polar residues" evidence="1">
    <location>
        <begin position="942"/>
        <end position="952"/>
    </location>
</feature>
<feature type="compositionally biased region" description="Basic and acidic residues" evidence="1">
    <location>
        <begin position="505"/>
        <end position="517"/>
    </location>
</feature>
<feature type="compositionally biased region" description="Polar residues" evidence="1">
    <location>
        <begin position="873"/>
        <end position="892"/>
    </location>
</feature>
<feature type="region of interest" description="Disordered" evidence="1">
    <location>
        <begin position="169"/>
        <end position="229"/>
    </location>
</feature>
<feature type="compositionally biased region" description="Basic and acidic residues" evidence="1">
    <location>
        <begin position="1371"/>
        <end position="1381"/>
    </location>
</feature>
<proteinExistence type="predicted"/>
<name>A0A1M8A155_MALS4</name>
<dbReference type="Proteomes" id="UP000186303">
    <property type="component" value="Chromosome 1"/>
</dbReference>
<dbReference type="OrthoDB" id="9972196at2759"/>
<accession>A0A1M8A155</accession>
<feature type="compositionally biased region" description="Low complexity" evidence="1">
    <location>
        <begin position="344"/>
        <end position="359"/>
    </location>
</feature>
<sequence>MLGSSSSARLDSGVDPDQTTFERTSEIDRDQPAQISMDAMSDSDMDEAPRLGYAVSPQRSSTRLYQGVNARSNGSASSSHFVIVIPPPEMPTTALPRSASAPSLARRGTLLPLYPTLGGQLYAIAREYGLPSVGGISLYLMDDGSGNDGPRIGDSTWAALWSGFFEEERDAPPPMPDLSDSESNFRPMSLPYMRKSQPSPRPRQSSRESSRRLPRMTSNASLASTRSTSAASFTLETGRLPIVGKFEWSVDPVKAKWWRPFLAHAEAVAEMATSPNTDGPPLPTPRTSGHRPLHLATMATPSPVRTQTLPVSSGASVPHIRADTRDSILPTKPPVQTRDTPIIAASPSGPSAAGPPEGGQELLAAPSNMPDILSPPSSAPEMRTAPTSLSEAPAPFDAPASEKLAPAALGSPMEQSHTAPRKARSESANDKQTADPAQPADEPLTPIQSPRPPPPQPARSSTASDADDDSKKRTTMSDAVASLSVAASRLFGGHRSSETPSQESASKEAEAPHDDAGKPQTPTSPQHNVEEARERLTERERKSANARRHMQRASIDIPRSVKRASARMSQAMSGLPDHDPPQDDDVVQGHKRSTSTPQADAFVFPSADKRPVPPPPAMVDSAESATERPAPAPPAATLPAGRFLSGTNTEASAPAYPMEEHWVTRQSLRRPLEEAPRSTTSHPSAPPTHDTLAQRLARNGSLRSPILLDQGLPNISAATPALTNKARMSRETPAPERMSAQKTAPEVPSASKLSRQDTIEFNNTLGDLQRALDLLSPRHSSQGRRIRQGARSSTATEDSLIPTVDESQSSSTPAYVRYGATDFSEPSQDESLSVPARSAEREVPAVPTQATPLAATVAQDLSSSMPRWDPPVNETSAWSTEPTPVTSSQQWGQGPRPTWQTDMMAPTSRTMDSVPWSRDSIQSQASWSRTSIQPGPDEVQTRDSQSLVSSQLPLYDAKTAQTETPVVNAEPEEPLSLAAPAQPPAPSVMDVFVPPHDGAWSVRWDPPATEQPPPPPPPPKHDEASQTQWMTSPSMEQPGAGMPGSSEHASMQLESVLANLRPQDVPKGAPPQGDEWMAWSRESMSTTMWAPPSEAPAEAGSVSVPHQAQDAPADGASSQLWTQPTVEPPTDSKGPSMSLPQPVAGVAGADKSQEALPPSTAMQAPSASASQSMMGLMPPPTAWSVEHSALPSELSGGRLTPPNDGPMPVSTMSPMSPNLQAPLPRTSSSQDLDRRSTSPPPKGSHFLSKMSPKFKWPRRKREDKRQPPMQVSAPMQGGAPDEDHSQLFLHPTAPASSQGPSSVDVSTPPMPSPPVWDGPAPQASQPSLQQSPYPPTMPTSSYMPAQAPGSMSSPLMPSQDRMSASTSHRSFVFEEPPRRQDVINPTEQSATLSDMYRASIDGKNIGPT</sequence>
<evidence type="ECO:0000313" key="2">
    <source>
        <dbReference type="EMBL" id="SHO76119.1"/>
    </source>
</evidence>
<evidence type="ECO:0000256" key="1">
    <source>
        <dbReference type="SAM" id="MobiDB-lite"/>
    </source>
</evidence>
<feature type="compositionally biased region" description="Low complexity" evidence="1">
    <location>
        <begin position="477"/>
        <end position="488"/>
    </location>
</feature>
<feature type="compositionally biased region" description="Basic and acidic residues" evidence="1">
    <location>
        <begin position="528"/>
        <end position="543"/>
    </location>
</feature>
<feature type="compositionally biased region" description="Polar residues" evidence="1">
    <location>
        <begin position="1294"/>
        <end position="1305"/>
    </location>
</feature>
<reference evidence="3" key="1">
    <citation type="journal article" date="2017" name="Nucleic Acids Res.">
        <title>Proteogenomics produces comprehensive and highly accurate protein-coding gene annotation in a complete genome assembly of Malassezia sympodialis.</title>
        <authorList>
            <person name="Zhu Y."/>
            <person name="Engstroem P.G."/>
            <person name="Tellgren-Roth C."/>
            <person name="Baudo C.D."/>
            <person name="Kennell J.C."/>
            <person name="Sun S."/>
            <person name="Billmyre R.B."/>
            <person name="Schroeder M.S."/>
            <person name="Andersson A."/>
            <person name="Holm T."/>
            <person name="Sigurgeirsson B."/>
            <person name="Wu G."/>
            <person name="Sankaranarayanan S.R."/>
            <person name="Siddharthan R."/>
            <person name="Sanyal K."/>
            <person name="Lundeberg J."/>
            <person name="Nystedt B."/>
            <person name="Boekhout T."/>
            <person name="Dawson T.L. Jr."/>
            <person name="Heitman J."/>
            <person name="Scheynius A."/>
            <person name="Lehtioe J."/>
        </authorList>
    </citation>
    <scope>NUCLEOTIDE SEQUENCE [LARGE SCALE GENOMIC DNA]</scope>
    <source>
        <strain evidence="3">ATCC 42132</strain>
    </source>
</reference>
<feature type="compositionally biased region" description="Low complexity" evidence="1">
    <location>
        <begin position="215"/>
        <end position="229"/>
    </location>
</feature>
<feature type="compositionally biased region" description="Polar residues" evidence="1">
    <location>
        <begin position="919"/>
        <end position="933"/>
    </location>
</feature>
<feature type="region of interest" description="Disordered" evidence="1">
    <location>
        <begin position="326"/>
        <end position="698"/>
    </location>
</feature>
<feature type="compositionally biased region" description="Polar residues" evidence="1">
    <location>
        <begin position="1349"/>
        <end position="1369"/>
    </location>
</feature>
<feature type="compositionally biased region" description="Low complexity" evidence="1">
    <location>
        <begin position="1206"/>
        <end position="1217"/>
    </location>
</feature>
<dbReference type="VEuPathDB" id="FungiDB:MSYG_0454"/>
<dbReference type="OMA" id="WWRPFLA"/>
<feature type="compositionally biased region" description="Polar residues" evidence="1">
    <location>
        <begin position="1116"/>
        <end position="1125"/>
    </location>
</feature>
<keyword evidence="3" id="KW-1185">Reference proteome</keyword>
<feature type="compositionally biased region" description="Polar residues" evidence="1">
    <location>
        <begin position="1383"/>
        <end position="1392"/>
    </location>
</feature>
<feature type="compositionally biased region" description="Low complexity" evidence="1">
    <location>
        <begin position="1090"/>
        <end position="1104"/>
    </location>
</feature>
<evidence type="ECO:0008006" key="4">
    <source>
        <dbReference type="Google" id="ProtNLM"/>
    </source>
</evidence>
<evidence type="ECO:0000313" key="3">
    <source>
        <dbReference type="Proteomes" id="UP000186303"/>
    </source>
</evidence>
<organism evidence="2 3">
    <name type="scientific">Malassezia sympodialis (strain ATCC 42132)</name>
    <name type="common">Atopic eczema-associated yeast</name>
    <dbReference type="NCBI Taxonomy" id="1230383"/>
    <lineage>
        <taxon>Eukaryota</taxon>
        <taxon>Fungi</taxon>
        <taxon>Dikarya</taxon>
        <taxon>Basidiomycota</taxon>
        <taxon>Ustilaginomycotina</taxon>
        <taxon>Malasseziomycetes</taxon>
        <taxon>Malasseziales</taxon>
        <taxon>Malasseziaceae</taxon>
        <taxon>Malassezia</taxon>
    </lineage>
</organism>
<gene>
    <name evidence="2" type="ORF">MSYG_0454</name>
</gene>
<protein>
    <recommendedName>
        <fullName evidence="4">Proteophosphoglycan ppg4</fullName>
    </recommendedName>
</protein>
<feature type="region of interest" description="Disordered" evidence="1">
    <location>
        <begin position="1"/>
        <end position="48"/>
    </location>
</feature>
<feature type="compositionally biased region" description="Low complexity" evidence="1">
    <location>
        <begin position="1157"/>
        <end position="1174"/>
    </location>
</feature>
<dbReference type="EMBL" id="LT671821">
    <property type="protein sequence ID" value="SHO76119.1"/>
    <property type="molecule type" value="Genomic_DNA"/>
</dbReference>
<feature type="compositionally biased region" description="Polar residues" evidence="1">
    <location>
        <begin position="1025"/>
        <end position="1035"/>
    </location>
</feature>
<feature type="compositionally biased region" description="Pro residues" evidence="1">
    <location>
        <begin position="1009"/>
        <end position="1018"/>
    </location>
</feature>
<feature type="compositionally biased region" description="Low complexity" evidence="1">
    <location>
        <begin position="1319"/>
        <end position="1331"/>
    </location>
</feature>